<evidence type="ECO:0000256" key="1">
    <source>
        <dbReference type="SAM" id="Coils"/>
    </source>
</evidence>
<dbReference type="EMBL" id="CP071527">
    <property type="protein sequence ID" value="USQ13687.1"/>
    <property type="molecule type" value="Genomic_DNA"/>
</dbReference>
<accession>A0ABY4Y951</accession>
<dbReference type="RefSeq" id="WP_252580002.1">
    <property type="nucleotide sequence ID" value="NZ_CP071527.1"/>
</dbReference>
<gene>
    <name evidence="2" type="ORF">J2N86_13580</name>
</gene>
<sequence length="273" mass="31351">MPAIDDMWDAYDAKQHDKVISLIEKNPSLVNAVNKKLPVSLLQCAILGKRPNEFIQSLITHPDFNFNFMQKYGSNRAVFVGYAKIELITKVLEDPKFLFSNTELAYSAAVIAQAEFRKSLKQYEAKNPGTAAALSLQEKIKSLDTIIPMLRNATLKYAIQKDDVDLLLRLKEAGDNVTSPLGEEDEFIFPHNMAKDGSKAKTWILDELNQQTQKFKSTPTAMDNRYRMYQQTQKDLDELRIKHAKEQGRLYDEIEKEREAFKKDVESMTSKRH</sequence>
<name>A0ABY4Y951_9GAMM</name>
<keyword evidence="1" id="KW-0175">Coiled coil</keyword>
<proteinExistence type="predicted"/>
<protein>
    <submittedName>
        <fullName evidence="2">Uncharacterized protein</fullName>
    </submittedName>
</protein>
<evidence type="ECO:0000313" key="3">
    <source>
        <dbReference type="Proteomes" id="UP001057474"/>
    </source>
</evidence>
<dbReference type="Proteomes" id="UP001057474">
    <property type="component" value="Chromosome"/>
</dbReference>
<evidence type="ECO:0000313" key="2">
    <source>
        <dbReference type="EMBL" id="USQ13687.1"/>
    </source>
</evidence>
<feature type="coiled-coil region" evidence="1">
    <location>
        <begin position="229"/>
        <end position="271"/>
    </location>
</feature>
<keyword evidence="3" id="KW-1185">Reference proteome</keyword>
<organism evidence="2 3">
    <name type="scientific">Legionella lytica</name>
    <dbReference type="NCBI Taxonomy" id="96232"/>
    <lineage>
        <taxon>Bacteria</taxon>
        <taxon>Pseudomonadati</taxon>
        <taxon>Pseudomonadota</taxon>
        <taxon>Gammaproteobacteria</taxon>
        <taxon>Legionellales</taxon>
        <taxon>Legionellaceae</taxon>
        <taxon>Legionella</taxon>
    </lineage>
</organism>
<reference evidence="2" key="1">
    <citation type="submission" date="2021-03" db="EMBL/GenBank/DDBJ databases">
        <title>Legionella lytica PCM 2298.</title>
        <authorList>
            <person name="Koper P."/>
        </authorList>
    </citation>
    <scope>NUCLEOTIDE SEQUENCE</scope>
    <source>
        <strain evidence="2">PCM 2298</strain>
    </source>
</reference>